<feature type="region of interest" description="Disordered" evidence="1">
    <location>
        <begin position="209"/>
        <end position="315"/>
    </location>
</feature>
<feature type="compositionally biased region" description="Basic residues" evidence="1">
    <location>
        <begin position="232"/>
        <end position="248"/>
    </location>
</feature>
<evidence type="ECO:0000313" key="2">
    <source>
        <dbReference type="EMBL" id="MBA4677781.1"/>
    </source>
</evidence>
<sequence>MSLQPAEGFTKSESGPSFGSQHSSEEMVDGDIVRDEWWESSPGFDVLVDGKTEDVAYEDDPEYLHEGNDEDRECLFMQEAYVDQIKYGERGFIEYDPYEHLDAEDRADIDQFSPRRPLDRKMGQALSHKRKLLSMELPVDRHNVDLRDYLRKRRMAVSHLEAYAFEHDLTRLRDERRERLEMHAMNHRSRRKIASKVERNGVGLVGRRTSVAGALQRRKPRNLQRNELRRYNGIRHHPLSSKSHRRSFSRRERSPGESVSFAGPKSLAEIKQAKRVGHSSRNGSVEFKGPKPFSEILKDKKKTSSSQNGCVDSSS</sequence>
<feature type="compositionally biased region" description="Polar residues" evidence="1">
    <location>
        <begin position="304"/>
        <end position="315"/>
    </location>
</feature>
<dbReference type="PANTHER" id="PTHR15725">
    <property type="entry name" value="ZN-FINGER, C-X8-C-X5-C-X3-H TYPE-CONTAINING"/>
    <property type="match status" value="1"/>
</dbReference>
<reference evidence="2" key="2">
    <citation type="submission" date="2020-07" db="EMBL/GenBank/DDBJ databases">
        <authorList>
            <person name="Vera ALvarez R."/>
            <person name="Arias-Moreno D.M."/>
            <person name="Jimenez-Jacinto V."/>
            <person name="Jimenez-Bremont J.F."/>
            <person name="Swaminathan K."/>
            <person name="Moose S.P."/>
            <person name="Guerrero-Gonzalez M.L."/>
            <person name="Marino-Ramirez L."/>
            <person name="Landsman D."/>
            <person name="Rodriguez-Kessler M."/>
            <person name="Delgado-Sanchez P."/>
        </authorList>
    </citation>
    <scope>NUCLEOTIDE SEQUENCE</scope>
    <source>
        <tissue evidence="2">Cladode</tissue>
    </source>
</reference>
<feature type="region of interest" description="Disordered" evidence="1">
    <location>
        <begin position="1"/>
        <end position="32"/>
    </location>
</feature>
<name>A0A7C9ES92_OPUST</name>
<dbReference type="PANTHER" id="PTHR15725:SF14">
    <property type="entry name" value="ZINC FINGER CCCH DOMAIN-CONTAINING PROTEIN 11A"/>
    <property type="match status" value="1"/>
</dbReference>
<feature type="compositionally biased region" description="Polar residues" evidence="1">
    <location>
        <begin position="11"/>
        <end position="22"/>
    </location>
</feature>
<reference evidence="2" key="1">
    <citation type="journal article" date="2013" name="J. Plant Res.">
        <title>Effect of fungi and light on seed germination of three Opuntia species from semiarid lands of central Mexico.</title>
        <authorList>
            <person name="Delgado-Sanchez P."/>
            <person name="Jimenez-Bremont J.F."/>
            <person name="Guerrero-Gonzalez Mde L."/>
            <person name="Flores J."/>
        </authorList>
    </citation>
    <scope>NUCLEOTIDE SEQUENCE</scope>
    <source>
        <tissue evidence="2">Cladode</tissue>
    </source>
</reference>
<protein>
    <submittedName>
        <fullName evidence="2">Uncharacterized protein</fullName>
    </submittedName>
</protein>
<organism evidence="2">
    <name type="scientific">Opuntia streptacantha</name>
    <name type="common">Prickly pear cactus</name>
    <name type="synonym">Opuntia cardona</name>
    <dbReference type="NCBI Taxonomy" id="393608"/>
    <lineage>
        <taxon>Eukaryota</taxon>
        <taxon>Viridiplantae</taxon>
        <taxon>Streptophyta</taxon>
        <taxon>Embryophyta</taxon>
        <taxon>Tracheophyta</taxon>
        <taxon>Spermatophyta</taxon>
        <taxon>Magnoliopsida</taxon>
        <taxon>eudicotyledons</taxon>
        <taxon>Gunneridae</taxon>
        <taxon>Pentapetalae</taxon>
        <taxon>Caryophyllales</taxon>
        <taxon>Cactineae</taxon>
        <taxon>Cactaceae</taxon>
        <taxon>Opuntioideae</taxon>
        <taxon>Opuntia</taxon>
    </lineage>
</organism>
<proteinExistence type="predicted"/>
<dbReference type="EMBL" id="GISG01276583">
    <property type="protein sequence ID" value="MBA4677784.1"/>
    <property type="molecule type" value="Transcribed_RNA"/>
</dbReference>
<dbReference type="EMBL" id="GISG01276582">
    <property type="protein sequence ID" value="MBA4677783.1"/>
    <property type="molecule type" value="Transcribed_RNA"/>
</dbReference>
<evidence type="ECO:0000256" key="1">
    <source>
        <dbReference type="SAM" id="MobiDB-lite"/>
    </source>
</evidence>
<dbReference type="AlphaFoldDB" id="A0A7C9ES92"/>
<dbReference type="EMBL" id="GISG01276580">
    <property type="protein sequence ID" value="MBA4677781.1"/>
    <property type="molecule type" value="Transcribed_RNA"/>
</dbReference>
<dbReference type="GO" id="GO:0003729">
    <property type="term" value="F:mRNA binding"/>
    <property type="evidence" value="ECO:0007669"/>
    <property type="project" value="TreeGrafter"/>
</dbReference>
<accession>A0A7C9ES92</accession>